<name>A0A5S4ZUE5_9FIRM</name>
<organism evidence="1 2">
    <name type="scientific">Desulfallas thermosapovorans DSM 6562</name>
    <dbReference type="NCBI Taxonomy" id="1121431"/>
    <lineage>
        <taxon>Bacteria</taxon>
        <taxon>Bacillati</taxon>
        <taxon>Bacillota</taxon>
        <taxon>Clostridia</taxon>
        <taxon>Eubacteriales</taxon>
        <taxon>Desulfallaceae</taxon>
        <taxon>Desulfallas</taxon>
    </lineage>
</organism>
<dbReference type="NCBIfam" id="NF046065">
    <property type="entry name" value="MtxRegRemB"/>
    <property type="match status" value="1"/>
</dbReference>
<dbReference type="EMBL" id="VNHM01000004">
    <property type="protein sequence ID" value="TYO96414.1"/>
    <property type="molecule type" value="Genomic_DNA"/>
</dbReference>
<dbReference type="AlphaFoldDB" id="A0A5S4ZUE5"/>
<evidence type="ECO:0000313" key="1">
    <source>
        <dbReference type="EMBL" id="TYO96414.1"/>
    </source>
</evidence>
<dbReference type="Pfam" id="PF04025">
    <property type="entry name" value="RemA-like"/>
    <property type="match status" value="1"/>
</dbReference>
<dbReference type="Proteomes" id="UP000323166">
    <property type="component" value="Unassembled WGS sequence"/>
</dbReference>
<proteinExistence type="predicted"/>
<gene>
    <name evidence="1" type="ORF">LX24_00879</name>
</gene>
<reference evidence="1 2" key="1">
    <citation type="submission" date="2019-07" db="EMBL/GenBank/DDBJ databases">
        <title>Genomic Encyclopedia of Type Strains, Phase I: the one thousand microbial genomes (KMG-I) project.</title>
        <authorList>
            <person name="Kyrpides N."/>
        </authorList>
    </citation>
    <scope>NUCLEOTIDE SEQUENCE [LARGE SCALE GENOMIC DNA]</scope>
    <source>
        <strain evidence="1 2">DSM 6562</strain>
    </source>
</reference>
<dbReference type="InterPro" id="IPR007169">
    <property type="entry name" value="RemA-like"/>
</dbReference>
<dbReference type="RefSeq" id="WP_166510929.1">
    <property type="nucleotide sequence ID" value="NZ_VNHM01000004.1"/>
</dbReference>
<accession>A0A5S4ZUE5</accession>
<comment type="caution">
    <text evidence="1">The sequence shown here is derived from an EMBL/GenBank/DDBJ whole genome shotgun (WGS) entry which is preliminary data.</text>
</comment>
<protein>
    <submittedName>
        <fullName evidence="1">Uncharacterized protein DUF370</fullName>
    </submittedName>
</protein>
<sequence length="77" mass="8370">MFLHLGGDVIVPKKDIVAILDIRSKSSAITSEFLDTAGDEGFIVNISEPGKEKTYVITGNEIYLSPISCTTLKKRAL</sequence>
<keyword evidence="2" id="KW-1185">Reference proteome</keyword>
<evidence type="ECO:0000313" key="2">
    <source>
        <dbReference type="Proteomes" id="UP000323166"/>
    </source>
</evidence>